<dbReference type="EMBL" id="CP076129">
    <property type="protein sequence ID" value="QWG09541.1"/>
    <property type="molecule type" value="Genomic_DNA"/>
</dbReference>
<protein>
    <submittedName>
        <fullName evidence="1">Uncharacterized protein</fullName>
    </submittedName>
</protein>
<evidence type="ECO:0000313" key="2">
    <source>
        <dbReference type="Proteomes" id="UP000682802"/>
    </source>
</evidence>
<gene>
    <name evidence="1" type="ORF">KM029_23320</name>
</gene>
<accession>A0ABX8H0X2</accession>
<sequence length="175" mass="20439">MSNYKIVRISTAERAMSEYPILDVEEVEEKGEEFIVSNKDNCVDEDLDDEQLIFKESSTLLGRFVCGYEDEDPSLMLITNEEYQQIMISVGQFILSHPLIKNGVIDLNAIYEGKSKYYSENFFGLTLEEAEKVIKWAFDNSFDYETFLKFTYNYLNRTLNAYSGNLNDIFRIEEE</sequence>
<reference evidence="1 2" key="1">
    <citation type="submission" date="2021-05" db="EMBL/GenBank/DDBJ databases">
        <title>Comparative genomic studies on the polysaccharide-degrading batcterial strains of the Flammeovirga genus.</title>
        <authorList>
            <person name="Zewei F."/>
            <person name="Zheng Z."/>
            <person name="Yu L."/>
            <person name="Ruyue G."/>
            <person name="Yanhong M."/>
            <person name="Yuanyuan C."/>
            <person name="Jingyan G."/>
            <person name="Wenjun H."/>
        </authorList>
    </citation>
    <scope>NUCLEOTIDE SEQUENCE [LARGE SCALE GENOMIC DNA]</scope>
    <source>
        <strain evidence="1 2">YS10</strain>
    </source>
</reference>
<evidence type="ECO:0000313" key="1">
    <source>
        <dbReference type="EMBL" id="QWG09541.1"/>
    </source>
</evidence>
<dbReference type="Proteomes" id="UP000682802">
    <property type="component" value="Chromosome 2"/>
</dbReference>
<name>A0ABX8H0X2_9BACT</name>
<dbReference type="RefSeq" id="WP_144076212.1">
    <property type="nucleotide sequence ID" value="NZ_CP076129.1"/>
</dbReference>
<organism evidence="1 2">
    <name type="scientific">Flammeovirga kamogawensis</name>
    <dbReference type="NCBI Taxonomy" id="373891"/>
    <lineage>
        <taxon>Bacteria</taxon>
        <taxon>Pseudomonadati</taxon>
        <taxon>Bacteroidota</taxon>
        <taxon>Cytophagia</taxon>
        <taxon>Cytophagales</taxon>
        <taxon>Flammeovirgaceae</taxon>
        <taxon>Flammeovirga</taxon>
    </lineage>
</organism>
<proteinExistence type="predicted"/>
<keyword evidence="2" id="KW-1185">Reference proteome</keyword>